<dbReference type="InterPro" id="IPR050795">
    <property type="entry name" value="Asn_Synthetase"/>
</dbReference>
<dbReference type="Proteomes" id="UP000006443">
    <property type="component" value="Unassembled WGS sequence"/>
</dbReference>
<reference evidence="11 12" key="1">
    <citation type="submission" date="2009-02" db="EMBL/GenBank/DDBJ databases">
        <title>Sequencing of the draft genome and assembly of Dethiobacter alkaliphilus AHT 1.</title>
        <authorList>
            <consortium name="US DOE Joint Genome Institute (JGI-PGF)"/>
            <person name="Lucas S."/>
            <person name="Copeland A."/>
            <person name="Lapidus A."/>
            <person name="Glavina del Rio T."/>
            <person name="Dalin E."/>
            <person name="Tice H."/>
            <person name="Bruce D."/>
            <person name="Goodwin L."/>
            <person name="Pitluck S."/>
            <person name="Larimer F."/>
            <person name="Land M.L."/>
            <person name="Hauser L."/>
            <person name="Muyzer G."/>
        </authorList>
    </citation>
    <scope>NUCLEOTIDE SEQUENCE [LARGE SCALE GENOMIC DNA]</scope>
    <source>
        <strain evidence="11 12">AHT 1</strain>
    </source>
</reference>
<protein>
    <recommendedName>
        <fullName evidence="1">asparagine synthase (glutamine-hydrolyzing)</fullName>
        <ecNumber evidence="1">6.3.5.4</ecNumber>
    </recommendedName>
</protein>
<dbReference type="Gene3D" id="3.60.20.10">
    <property type="entry name" value="Glutamine Phosphoribosylpyrophosphate, subunit 1, domain 1"/>
    <property type="match status" value="1"/>
</dbReference>
<dbReference type="GO" id="GO:0005524">
    <property type="term" value="F:ATP binding"/>
    <property type="evidence" value="ECO:0007669"/>
    <property type="project" value="UniProtKB-KW"/>
</dbReference>
<dbReference type="InterPro" id="IPR017932">
    <property type="entry name" value="GATase_2_dom"/>
</dbReference>
<keyword evidence="3" id="KW-0028">Amino-acid biosynthesis</keyword>
<dbReference type="GO" id="GO:0006529">
    <property type="term" value="P:asparagine biosynthetic process"/>
    <property type="evidence" value="ECO:0007669"/>
    <property type="project" value="UniProtKB-KW"/>
</dbReference>
<keyword evidence="5" id="KW-0067">ATP-binding</keyword>
<evidence type="ECO:0000256" key="4">
    <source>
        <dbReference type="ARBA" id="ARBA00022741"/>
    </source>
</evidence>
<dbReference type="Pfam" id="PF13537">
    <property type="entry name" value="GATase_7"/>
    <property type="match status" value="1"/>
</dbReference>
<dbReference type="InterPro" id="IPR029055">
    <property type="entry name" value="Ntn_hydrolases_N"/>
</dbReference>
<comment type="caution">
    <text evidence="11">The sequence shown here is derived from an EMBL/GenBank/DDBJ whole genome shotgun (WGS) entry which is preliminary data.</text>
</comment>
<name>C0GK31_DETAL</name>
<dbReference type="GO" id="GO:0004066">
    <property type="term" value="F:asparagine synthase (glutamine-hydrolyzing) activity"/>
    <property type="evidence" value="ECO:0007669"/>
    <property type="project" value="UniProtKB-EC"/>
</dbReference>
<evidence type="ECO:0000313" key="11">
    <source>
        <dbReference type="EMBL" id="EEG76301.1"/>
    </source>
</evidence>
<sequence length="475" mass="53370">MSGIAAVIGADDKQALETMLEKIQHRGAGQHLIYENGKYRLGEINVTENKVIHTGDDDYGVIFDGMPVYGGKVLTRTKILELYKTEGPGFIKNIAGNFVIIISNTDEFFIARDPYGTKPLYYSKDGKYTLVASEIKSLTPLTDKIEIFPPGHFFTQTKELKRFKDVPVPVAKKQLDTEEAAAELNKLLSGAVEKVLQQNNDVGSFLSGGLDSSAVVAAASKISSNPLPTFAVGLENSSDILNARKVAKFLRTDHYEYLYTADEMMEVLPDVIYHLESFDVELVNSSIANYLVAQLAHRQGIKIALSGEGADELFAGYHHLKKCADERELNEELASLMKGLHNGGLQRVDRMTQAHSLECIMPFMDPKVVEFALGLPAHFKLSESGTEKWILRQAFSTDLPEEVVWRTKEQFGIGTGNEDIMKQMISQKVTDREYKRAKERSSFPFKNKEEYFYYNIFKEFFPAKSAEETVNRWLV</sequence>
<accession>C0GK31</accession>
<dbReference type="eggNOG" id="COG0367">
    <property type="taxonomic scope" value="Bacteria"/>
</dbReference>
<dbReference type="Pfam" id="PF00733">
    <property type="entry name" value="Asn_synthase"/>
    <property type="match status" value="1"/>
</dbReference>
<comment type="pathway">
    <text evidence="7">Amino-acid biosynthesis.</text>
</comment>
<evidence type="ECO:0000256" key="6">
    <source>
        <dbReference type="ARBA" id="ARBA00022888"/>
    </source>
</evidence>
<dbReference type="PANTHER" id="PTHR11772:SF2">
    <property type="entry name" value="ASPARAGINE SYNTHETASE [GLUTAMINE-HYDROLYZING]"/>
    <property type="match status" value="1"/>
</dbReference>
<feature type="site" description="Important for beta-aspartyl-AMP intermediate formation" evidence="9">
    <location>
        <position position="308"/>
    </location>
</feature>
<dbReference type="GO" id="GO:0005829">
    <property type="term" value="C:cytosol"/>
    <property type="evidence" value="ECO:0007669"/>
    <property type="project" value="TreeGrafter"/>
</dbReference>
<dbReference type="SUPFAM" id="SSF52402">
    <property type="entry name" value="Adenine nucleotide alpha hydrolases-like"/>
    <property type="match status" value="1"/>
</dbReference>
<keyword evidence="4" id="KW-0547">Nucleotide-binding</keyword>
<dbReference type="InterPro" id="IPR014729">
    <property type="entry name" value="Rossmann-like_a/b/a_fold"/>
</dbReference>
<organism evidence="11 12">
    <name type="scientific">Dethiobacter alkaliphilus AHT 1</name>
    <dbReference type="NCBI Taxonomy" id="555088"/>
    <lineage>
        <taxon>Bacteria</taxon>
        <taxon>Bacillati</taxon>
        <taxon>Bacillota</taxon>
        <taxon>Dethiobacteria</taxon>
        <taxon>Dethiobacterales</taxon>
        <taxon>Dethiobacteraceae</taxon>
        <taxon>Dethiobacter</taxon>
    </lineage>
</organism>
<evidence type="ECO:0000256" key="8">
    <source>
        <dbReference type="ARBA" id="ARBA00048741"/>
    </source>
</evidence>
<dbReference type="OrthoDB" id="9763290at2"/>
<comment type="catalytic activity">
    <reaction evidence="8">
        <text>L-aspartate + L-glutamine + ATP + H2O = L-asparagine + L-glutamate + AMP + diphosphate + H(+)</text>
        <dbReference type="Rhea" id="RHEA:12228"/>
        <dbReference type="ChEBI" id="CHEBI:15377"/>
        <dbReference type="ChEBI" id="CHEBI:15378"/>
        <dbReference type="ChEBI" id="CHEBI:29985"/>
        <dbReference type="ChEBI" id="CHEBI:29991"/>
        <dbReference type="ChEBI" id="CHEBI:30616"/>
        <dbReference type="ChEBI" id="CHEBI:33019"/>
        <dbReference type="ChEBI" id="CHEBI:58048"/>
        <dbReference type="ChEBI" id="CHEBI:58359"/>
        <dbReference type="ChEBI" id="CHEBI:456215"/>
        <dbReference type="EC" id="6.3.5.4"/>
    </reaction>
</comment>
<keyword evidence="12" id="KW-1185">Reference proteome</keyword>
<dbReference type="CDD" id="cd01991">
    <property type="entry name" value="Asn_synthase_B_C"/>
    <property type="match status" value="1"/>
</dbReference>
<dbReference type="SUPFAM" id="SSF56235">
    <property type="entry name" value="N-terminal nucleophile aminohydrolases (Ntn hydrolases)"/>
    <property type="match status" value="1"/>
</dbReference>
<feature type="domain" description="Glutamine amidotransferase type-2" evidence="10">
    <location>
        <begin position="1"/>
        <end position="159"/>
    </location>
</feature>
<dbReference type="AlphaFoldDB" id="C0GK31"/>
<dbReference type="EC" id="6.3.5.4" evidence="1"/>
<dbReference type="PROSITE" id="PS51278">
    <property type="entry name" value="GATASE_TYPE_2"/>
    <property type="match status" value="1"/>
</dbReference>
<keyword evidence="2" id="KW-0436">Ligase</keyword>
<evidence type="ECO:0000256" key="5">
    <source>
        <dbReference type="ARBA" id="ARBA00022840"/>
    </source>
</evidence>
<evidence type="ECO:0000256" key="9">
    <source>
        <dbReference type="PIRSR" id="PIRSR001589-3"/>
    </source>
</evidence>
<dbReference type="InterPro" id="IPR006426">
    <property type="entry name" value="Asn_synth_AEB"/>
</dbReference>
<evidence type="ECO:0000256" key="1">
    <source>
        <dbReference type="ARBA" id="ARBA00012737"/>
    </source>
</evidence>
<dbReference type="RefSeq" id="WP_008518625.1">
    <property type="nucleotide sequence ID" value="NZ_ACJM01000020.1"/>
</dbReference>
<dbReference type="STRING" id="555088.DealDRAFT_2840"/>
<evidence type="ECO:0000259" key="10">
    <source>
        <dbReference type="PROSITE" id="PS51278"/>
    </source>
</evidence>
<proteinExistence type="predicted"/>
<evidence type="ECO:0000256" key="2">
    <source>
        <dbReference type="ARBA" id="ARBA00022598"/>
    </source>
</evidence>
<dbReference type="PANTHER" id="PTHR11772">
    <property type="entry name" value="ASPARAGINE SYNTHETASE"/>
    <property type="match status" value="1"/>
</dbReference>
<dbReference type="EMBL" id="ACJM01000020">
    <property type="protein sequence ID" value="EEG76301.1"/>
    <property type="molecule type" value="Genomic_DNA"/>
</dbReference>
<evidence type="ECO:0000256" key="7">
    <source>
        <dbReference type="ARBA" id="ARBA00029440"/>
    </source>
</evidence>
<dbReference type="Gene3D" id="3.40.50.620">
    <property type="entry name" value="HUPs"/>
    <property type="match status" value="1"/>
</dbReference>
<keyword evidence="6" id="KW-0061">Asparagine biosynthesis</keyword>
<evidence type="ECO:0000313" key="12">
    <source>
        <dbReference type="Proteomes" id="UP000006443"/>
    </source>
</evidence>
<dbReference type="InterPro" id="IPR001962">
    <property type="entry name" value="Asn_synthase"/>
</dbReference>
<gene>
    <name evidence="11" type="ORF">DealDRAFT_2840</name>
</gene>
<dbReference type="PIRSF" id="PIRSF001589">
    <property type="entry name" value="Asn_synthetase_glu-h"/>
    <property type="match status" value="1"/>
</dbReference>
<evidence type="ECO:0000256" key="3">
    <source>
        <dbReference type="ARBA" id="ARBA00022605"/>
    </source>
</evidence>